<evidence type="ECO:0000313" key="3">
    <source>
        <dbReference type="EMBL" id="KRK81320.1"/>
    </source>
</evidence>
<dbReference type="Pfam" id="PF04397">
    <property type="entry name" value="LytTR"/>
    <property type="match status" value="1"/>
</dbReference>
<accession>A0A0R1KDG8</accession>
<dbReference type="eggNOG" id="COG3279">
    <property type="taxonomic scope" value="Bacteria"/>
</dbReference>
<dbReference type="GO" id="GO:0005524">
    <property type="term" value="F:ATP binding"/>
    <property type="evidence" value="ECO:0007669"/>
    <property type="project" value="UniProtKB-KW"/>
</dbReference>
<feature type="domain" description="HTH LytTR-type" evidence="2">
    <location>
        <begin position="224"/>
        <end position="330"/>
    </location>
</feature>
<dbReference type="GO" id="GO:0003677">
    <property type="term" value="F:DNA binding"/>
    <property type="evidence" value="ECO:0007669"/>
    <property type="project" value="InterPro"/>
</dbReference>
<dbReference type="InterPro" id="IPR003439">
    <property type="entry name" value="ABC_transporter-like_ATP-bd"/>
</dbReference>
<organism evidence="3 4">
    <name type="scientific">Companilactobacillus nodensis DSM 19682 = JCM 14932 = NBRC 107160</name>
    <dbReference type="NCBI Taxonomy" id="1423775"/>
    <lineage>
        <taxon>Bacteria</taxon>
        <taxon>Bacillati</taxon>
        <taxon>Bacillota</taxon>
        <taxon>Bacilli</taxon>
        <taxon>Lactobacillales</taxon>
        <taxon>Lactobacillaceae</taxon>
        <taxon>Companilactobacillus</taxon>
    </lineage>
</organism>
<dbReference type="STRING" id="1423775.FD03_GL000913"/>
<evidence type="ECO:0000313" key="4">
    <source>
        <dbReference type="Proteomes" id="UP000051248"/>
    </source>
</evidence>
<protein>
    <submittedName>
        <fullName evidence="3">ABC transporter ATP-binding protein</fullName>
    </submittedName>
</protein>
<dbReference type="InterPro" id="IPR046947">
    <property type="entry name" value="LytR-like"/>
</dbReference>
<feature type="domain" description="ABC transporter" evidence="1">
    <location>
        <begin position="4"/>
        <end position="223"/>
    </location>
</feature>
<dbReference type="GO" id="GO:0016887">
    <property type="term" value="F:ATP hydrolysis activity"/>
    <property type="evidence" value="ECO:0007669"/>
    <property type="project" value="InterPro"/>
</dbReference>
<dbReference type="Proteomes" id="UP000051248">
    <property type="component" value="Unassembled WGS sequence"/>
</dbReference>
<dbReference type="PROSITE" id="PS50893">
    <property type="entry name" value="ABC_TRANSPORTER_2"/>
    <property type="match status" value="1"/>
</dbReference>
<dbReference type="Gene3D" id="3.40.50.300">
    <property type="entry name" value="P-loop containing nucleotide triphosphate hydrolases"/>
    <property type="match status" value="1"/>
</dbReference>
<dbReference type="AlphaFoldDB" id="A0A0R1KDG8"/>
<dbReference type="Pfam" id="PF00005">
    <property type="entry name" value="ABC_tran"/>
    <property type="match status" value="1"/>
</dbReference>
<dbReference type="InterPro" id="IPR027417">
    <property type="entry name" value="P-loop_NTPase"/>
</dbReference>
<keyword evidence="3" id="KW-0547">Nucleotide-binding</keyword>
<dbReference type="InterPro" id="IPR012046">
    <property type="entry name" value="LytTR_ABC"/>
</dbReference>
<evidence type="ECO:0000259" key="2">
    <source>
        <dbReference type="PROSITE" id="PS50930"/>
    </source>
</evidence>
<comment type="caution">
    <text evidence="3">The sequence shown here is derived from an EMBL/GenBank/DDBJ whole genome shotgun (WGS) entry which is preliminary data.</text>
</comment>
<dbReference type="InterPro" id="IPR007492">
    <property type="entry name" value="LytTR_DNA-bd_dom"/>
</dbReference>
<dbReference type="SMART" id="SM00850">
    <property type="entry name" value="LytTR"/>
    <property type="match status" value="1"/>
</dbReference>
<dbReference type="GO" id="GO:0000156">
    <property type="term" value="F:phosphorelay response regulator activity"/>
    <property type="evidence" value="ECO:0007669"/>
    <property type="project" value="InterPro"/>
</dbReference>
<dbReference type="PROSITE" id="PS50930">
    <property type="entry name" value="HTH_LYTTR"/>
    <property type="match status" value="1"/>
</dbReference>
<name>A0A0R1KDG8_9LACO</name>
<dbReference type="SUPFAM" id="SSF52540">
    <property type="entry name" value="P-loop containing nucleoside triphosphate hydrolases"/>
    <property type="match status" value="1"/>
</dbReference>
<evidence type="ECO:0000259" key="1">
    <source>
        <dbReference type="PROSITE" id="PS50893"/>
    </source>
</evidence>
<dbReference type="EMBL" id="AZDZ01000001">
    <property type="protein sequence ID" value="KRK81320.1"/>
    <property type="molecule type" value="Genomic_DNA"/>
</dbReference>
<dbReference type="eggNOG" id="COG1131">
    <property type="taxonomic scope" value="Bacteria"/>
</dbReference>
<keyword evidence="4" id="KW-1185">Reference proteome</keyword>
<sequence length="330" mass="38117">MPLITLKDVLKQDDGVITLKNINLTINSGSQIGIKMSPEETRQLFDLITGQTTVSSGNIEYQTTSIISELNEDGLYEKMTVARYIKTFKKIANYQDDINQHIEHFSLQDIWQTKINQLTPNQKKRVSLFRMFILSPKLLLIESPLINANDDGIKLYLKAVDYLRSQNITILFSSFYIEELLLLCKDFYRYNGATGLEKIEVEDESTAEESANTKEFHPSKVFKVACKMADKTIYFSPNEIDFIESINSVSNIRIGDDYYPSNLTMNELENKLTHFGFFRCHRSYLVNLQQISELISYSRNSYTLILKRPAKEKLPLSRAKVEELRQLIES</sequence>
<reference evidence="3 4" key="1">
    <citation type="journal article" date="2015" name="Genome Announc.">
        <title>Expanding the biotechnology potential of lactobacilli through comparative genomics of 213 strains and associated genera.</title>
        <authorList>
            <person name="Sun Z."/>
            <person name="Harris H.M."/>
            <person name="McCann A."/>
            <person name="Guo C."/>
            <person name="Argimon S."/>
            <person name="Zhang W."/>
            <person name="Yang X."/>
            <person name="Jeffery I.B."/>
            <person name="Cooney J.C."/>
            <person name="Kagawa T.F."/>
            <person name="Liu W."/>
            <person name="Song Y."/>
            <person name="Salvetti E."/>
            <person name="Wrobel A."/>
            <person name="Rasinkangas P."/>
            <person name="Parkhill J."/>
            <person name="Rea M.C."/>
            <person name="O'Sullivan O."/>
            <person name="Ritari J."/>
            <person name="Douillard F.P."/>
            <person name="Paul Ross R."/>
            <person name="Yang R."/>
            <person name="Briner A.E."/>
            <person name="Felis G.E."/>
            <person name="de Vos W.M."/>
            <person name="Barrangou R."/>
            <person name="Klaenhammer T.R."/>
            <person name="Caufield P.W."/>
            <person name="Cui Y."/>
            <person name="Zhang H."/>
            <person name="O'Toole P.W."/>
        </authorList>
    </citation>
    <scope>NUCLEOTIDE SEQUENCE [LARGE SCALE GENOMIC DNA]</scope>
    <source>
        <strain evidence="3 4">DSM 19682</strain>
    </source>
</reference>
<dbReference type="PIRSF" id="PIRSF036612">
    <property type="entry name" value="ABC_ATP_LytTR"/>
    <property type="match status" value="1"/>
</dbReference>
<dbReference type="PANTHER" id="PTHR37299:SF1">
    <property type="entry name" value="STAGE 0 SPORULATION PROTEIN A HOMOLOG"/>
    <property type="match status" value="1"/>
</dbReference>
<dbReference type="RefSeq" id="WP_025025299.1">
    <property type="nucleotide sequence ID" value="NZ_AZDZ01000001.1"/>
</dbReference>
<dbReference type="Gene3D" id="2.40.50.1020">
    <property type="entry name" value="LytTr DNA-binding domain"/>
    <property type="match status" value="1"/>
</dbReference>
<proteinExistence type="predicted"/>
<dbReference type="PANTHER" id="PTHR37299">
    <property type="entry name" value="TRANSCRIPTIONAL REGULATOR-RELATED"/>
    <property type="match status" value="1"/>
</dbReference>
<gene>
    <name evidence="3" type="ORF">FD03_GL000913</name>
</gene>
<keyword evidence="3" id="KW-0067">ATP-binding</keyword>
<dbReference type="OrthoDB" id="9809318at2"/>
<dbReference type="PATRIC" id="fig|1423775.4.peg.939"/>